<dbReference type="PANTHER" id="PTHR14155">
    <property type="entry name" value="RING FINGER DOMAIN-CONTAINING"/>
    <property type="match status" value="1"/>
</dbReference>
<evidence type="ECO:0000259" key="16">
    <source>
        <dbReference type="PROSITE" id="PS50089"/>
    </source>
</evidence>
<evidence type="ECO:0000256" key="10">
    <source>
        <dbReference type="ARBA" id="ARBA00022833"/>
    </source>
</evidence>
<comment type="similarity">
    <text evidence="13">Belongs to the RING-type zinc finger family. ATL subfamily.</text>
</comment>
<dbReference type="PROSITE" id="PS50089">
    <property type="entry name" value="ZF_RING_2"/>
    <property type="match status" value="1"/>
</dbReference>
<dbReference type="CDD" id="cd16461">
    <property type="entry name" value="RING-H2_EL5-like"/>
    <property type="match status" value="1"/>
</dbReference>
<keyword evidence="9" id="KW-0833">Ubl conjugation pathway</keyword>
<evidence type="ECO:0000256" key="9">
    <source>
        <dbReference type="ARBA" id="ARBA00022786"/>
    </source>
</evidence>
<keyword evidence="10" id="KW-0862">Zinc</keyword>
<comment type="caution">
    <text evidence="17">The sequence shown here is derived from an EMBL/GenBank/DDBJ whole genome shotgun (WGS) entry which is preliminary data.</text>
</comment>
<feature type="domain" description="RING-type" evidence="16">
    <location>
        <begin position="93"/>
        <end position="135"/>
    </location>
</feature>
<dbReference type="EMBL" id="JAMFTS010000005">
    <property type="protein sequence ID" value="KAJ4750495.1"/>
    <property type="molecule type" value="Genomic_DNA"/>
</dbReference>
<reference evidence="17" key="1">
    <citation type="submission" date="2022-08" db="EMBL/GenBank/DDBJ databases">
        <authorList>
            <person name="Marques A."/>
        </authorList>
    </citation>
    <scope>NUCLEOTIDE SEQUENCE</scope>
    <source>
        <strain evidence="17">RhyPub2mFocal</strain>
        <tissue evidence="17">Leaves</tissue>
    </source>
</reference>
<dbReference type="SUPFAM" id="SSF57850">
    <property type="entry name" value="RING/U-box"/>
    <property type="match status" value="1"/>
</dbReference>
<evidence type="ECO:0000256" key="11">
    <source>
        <dbReference type="ARBA" id="ARBA00022989"/>
    </source>
</evidence>
<dbReference type="PANTHER" id="PTHR14155:SF627">
    <property type="entry name" value="OS06G0192800 PROTEIN"/>
    <property type="match status" value="1"/>
</dbReference>
<dbReference type="GO" id="GO:0061630">
    <property type="term" value="F:ubiquitin protein ligase activity"/>
    <property type="evidence" value="ECO:0007669"/>
    <property type="project" value="UniProtKB-EC"/>
</dbReference>
<keyword evidence="12 15" id="KW-0472">Membrane</keyword>
<comment type="pathway">
    <text evidence="3">Protein modification; protein ubiquitination.</text>
</comment>
<dbReference type="InterPro" id="IPR013083">
    <property type="entry name" value="Znf_RING/FYVE/PHD"/>
</dbReference>
<evidence type="ECO:0000256" key="7">
    <source>
        <dbReference type="ARBA" id="ARBA00022723"/>
    </source>
</evidence>
<sequence>MEIQSTLILFILVVLCMLTFILIILLCRRIDTRIAAYTTTYRRTTNSNTIGSMISAERENEKEGLHPTIVETFPIIPYISIISLKNVKGRHGCAVCLSEFENKDTLRMLPGCCHVFHPNCIGEWLDSHATCPICRSDLSDPAVLANDHCLIGGEKEPVVTEMKELEEDGRTLRRVSSMAVRCAGSGRWDALIKTLSGRWRKEGDSKRVVPVFVQSVDGLRDVEMGATSSQEQ</sequence>
<name>A0AAV8C5M1_9POAL</name>
<evidence type="ECO:0000256" key="14">
    <source>
        <dbReference type="PROSITE-ProRule" id="PRU00175"/>
    </source>
</evidence>
<evidence type="ECO:0000256" key="2">
    <source>
        <dbReference type="ARBA" id="ARBA00004167"/>
    </source>
</evidence>
<gene>
    <name evidence="17" type="ORF">LUZ62_084900</name>
</gene>
<evidence type="ECO:0000256" key="4">
    <source>
        <dbReference type="ARBA" id="ARBA00012483"/>
    </source>
</evidence>
<evidence type="ECO:0000313" key="17">
    <source>
        <dbReference type="EMBL" id="KAJ4750495.1"/>
    </source>
</evidence>
<evidence type="ECO:0000256" key="15">
    <source>
        <dbReference type="SAM" id="Phobius"/>
    </source>
</evidence>
<evidence type="ECO:0000313" key="18">
    <source>
        <dbReference type="Proteomes" id="UP001140206"/>
    </source>
</evidence>
<dbReference type="FunFam" id="3.30.40.10:FF:000187">
    <property type="entry name" value="E3 ubiquitin-protein ligase ATL6"/>
    <property type="match status" value="1"/>
</dbReference>
<dbReference type="SMART" id="SM00184">
    <property type="entry name" value="RING"/>
    <property type="match status" value="1"/>
</dbReference>
<evidence type="ECO:0000256" key="1">
    <source>
        <dbReference type="ARBA" id="ARBA00000900"/>
    </source>
</evidence>
<evidence type="ECO:0000256" key="13">
    <source>
        <dbReference type="ARBA" id="ARBA00024209"/>
    </source>
</evidence>
<evidence type="ECO:0000256" key="5">
    <source>
        <dbReference type="ARBA" id="ARBA00022679"/>
    </source>
</evidence>
<dbReference type="InterPro" id="IPR053238">
    <property type="entry name" value="RING-H2_zinc_finger"/>
</dbReference>
<dbReference type="Pfam" id="PF13639">
    <property type="entry name" value="zf-RING_2"/>
    <property type="match status" value="1"/>
</dbReference>
<dbReference type="GO" id="GO:0008270">
    <property type="term" value="F:zinc ion binding"/>
    <property type="evidence" value="ECO:0007669"/>
    <property type="project" value="UniProtKB-KW"/>
</dbReference>
<accession>A0AAV8C5M1</accession>
<keyword evidence="11 15" id="KW-1133">Transmembrane helix</keyword>
<evidence type="ECO:0000256" key="8">
    <source>
        <dbReference type="ARBA" id="ARBA00022771"/>
    </source>
</evidence>
<feature type="transmembrane region" description="Helical" evidence="15">
    <location>
        <begin position="6"/>
        <end position="27"/>
    </location>
</feature>
<proteinExistence type="inferred from homology"/>
<keyword evidence="8 14" id="KW-0863">Zinc-finger</keyword>
<keyword evidence="18" id="KW-1185">Reference proteome</keyword>
<dbReference type="Proteomes" id="UP001140206">
    <property type="component" value="Chromosome 5"/>
</dbReference>
<comment type="subcellular location">
    <subcellularLocation>
        <location evidence="2">Membrane</location>
        <topology evidence="2">Single-pass membrane protein</topology>
    </subcellularLocation>
</comment>
<evidence type="ECO:0000256" key="3">
    <source>
        <dbReference type="ARBA" id="ARBA00004906"/>
    </source>
</evidence>
<keyword evidence="7" id="KW-0479">Metal-binding</keyword>
<protein>
    <recommendedName>
        <fullName evidence="4">RING-type E3 ubiquitin transferase</fullName>
        <ecNumber evidence="4">2.3.2.27</ecNumber>
    </recommendedName>
</protein>
<organism evidence="17 18">
    <name type="scientific">Rhynchospora pubera</name>
    <dbReference type="NCBI Taxonomy" id="906938"/>
    <lineage>
        <taxon>Eukaryota</taxon>
        <taxon>Viridiplantae</taxon>
        <taxon>Streptophyta</taxon>
        <taxon>Embryophyta</taxon>
        <taxon>Tracheophyta</taxon>
        <taxon>Spermatophyta</taxon>
        <taxon>Magnoliopsida</taxon>
        <taxon>Liliopsida</taxon>
        <taxon>Poales</taxon>
        <taxon>Cyperaceae</taxon>
        <taxon>Cyperoideae</taxon>
        <taxon>Rhynchosporeae</taxon>
        <taxon>Rhynchospora</taxon>
    </lineage>
</organism>
<keyword evidence="6 15" id="KW-0812">Transmembrane</keyword>
<dbReference type="InterPro" id="IPR001841">
    <property type="entry name" value="Znf_RING"/>
</dbReference>
<evidence type="ECO:0000256" key="12">
    <source>
        <dbReference type="ARBA" id="ARBA00023136"/>
    </source>
</evidence>
<dbReference type="GO" id="GO:0016020">
    <property type="term" value="C:membrane"/>
    <property type="evidence" value="ECO:0007669"/>
    <property type="project" value="UniProtKB-SubCell"/>
</dbReference>
<dbReference type="Gene3D" id="3.30.40.10">
    <property type="entry name" value="Zinc/RING finger domain, C3HC4 (zinc finger)"/>
    <property type="match status" value="1"/>
</dbReference>
<comment type="catalytic activity">
    <reaction evidence="1">
        <text>S-ubiquitinyl-[E2 ubiquitin-conjugating enzyme]-L-cysteine + [acceptor protein]-L-lysine = [E2 ubiquitin-conjugating enzyme]-L-cysteine + N(6)-ubiquitinyl-[acceptor protein]-L-lysine.</text>
        <dbReference type="EC" id="2.3.2.27"/>
    </reaction>
</comment>
<evidence type="ECO:0000256" key="6">
    <source>
        <dbReference type="ARBA" id="ARBA00022692"/>
    </source>
</evidence>
<dbReference type="EC" id="2.3.2.27" evidence="4"/>
<dbReference type="AlphaFoldDB" id="A0AAV8C5M1"/>
<keyword evidence="5" id="KW-0808">Transferase</keyword>